<dbReference type="PRINTS" id="PR01438">
    <property type="entry name" value="UNVRSLSTRESS"/>
</dbReference>
<accession>A0A8J3ZWV9</accession>
<dbReference type="Gene3D" id="3.40.50.620">
    <property type="entry name" value="HUPs"/>
    <property type="match status" value="2"/>
</dbReference>
<evidence type="ECO:0000256" key="1">
    <source>
        <dbReference type="ARBA" id="ARBA00008791"/>
    </source>
</evidence>
<protein>
    <submittedName>
        <fullName evidence="3">Universal stress protein</fullName>
    </submittedName>
</protein>
<reference evidence="3" key="1">
    <citation type="submission" date="2021-01" db="EMBL/GenBank/DDBJ databases">
        <title>Whole genome shotgun sequence of Virgisporangium ochraceum NBRC 16418.</title>
        <authorList>
            <person name="Komaki H."/>
            <person name="Tamura T."/>
        </authorList>
    </citation>
    <scope>NUCLEOTIDE SEQUENCE</scope>
    <source>
        <strain evidence="3">NBRC 16418</strain>
    </source>
</reference>
<evidence type="ECO:0000313" key="3">
    <source>
        <dbReference type="EMBL" id="GIJ71549.1"/>
    </source>
</evidence>
<comment type="similarity">
    <text evidence="1">Belongs to the universal stress protein A family.</text>
</comment>
<organism evidence="3 4">
    <name type="scientific">Virgisporangium ochraceum</name>
    <dbReference type="NCBI Taxonomy" id="65505"/>
    <lineage>
        <taxon>Bacteria</taxon>
        <taxon>Bacillati</taxon>
        <taxon>Actinomycetota</taxon>
        <taxon>Actinomycetes</taxon>
        <taxon>Micromonosporales</taxon>
        <taxon>Micromonosporaceae</taxon>
        <taxon>Virgisporangium</taxon>
    </lineage>
</organism>
<dbReference type="Proteomes" id="UP000635606">
    <property type="component" value="Unassembled WGS sequence"/>
</dbReference>
<comment type="caution">
    <text evidence="3">The sequence shown here is derived from an EMBL/GenBank/DDBJ whole genome shotgun (WGS) entry which is preliminary data.</text>
</comment>
<gene>
    <name evidence="3" type="ORF">Voc01_064660</name>
</gene>
<dbReference type="AlphaFoldDB" id="A0A8J3ZWV9"/>
<keyword evidence="4" id="KW-1185">Reference proteome</keyword>
<feature type="domain" description="UspA" evidence="2">
    <location>
        <begin position="1"/>
        <end position="134"/>
    </location>
</feature>
<name>A0A8J3ZWV9_9ACTN</name>
<dbReference type="InterPro" id="IPR006015">
    <property type="entry name" value="Universal_stress_UspA"/>
</dbReference>
<dbReference type="SUPFAM" id="SSF52402">
    <property type="entry name" value="Adenine nucleotide alpha hydrolases-like"/>
    <property type="match status" value="2"/>
</dbReference>
<dbReference type="InterPro" id="IPR014729">
    <property type="entry name" value="Rossmann-like_a/b/a_fold"/>
</dbReference>
<dbReference type="InterPro" id="IPR006016">
    <property type="entry name" value="UspA"/>
</dbReference>
<dbReference type="PANTHER" id="PTHR46268:SF6">
    <property type="entry name" value="UNIVERSAL STRESS PROTEIN UP12"/>
    <property type="match status" value="1"/>
</dbReference>
<evidence type="ECO:0000259" key="2">
    <source>
        <dbReference type="Pfam" id="PF00582"/>
    </source>
</evidence>
<dbReference type="EMBL" id="BOPH01000088">
    <property type="protein sequence ID" value="GIJ71549.1"/>
    <property type="molecule type" value="Genomic_DNA"/>
</dbReference>
<dbReference type="Pfam" id="PF00582">
    <property type="entry name" value="Usp"/>
    <property type="match status" value="1"/>
</dbReference>
<dbReference type="PANTHER" id="PTHR46268">
    <property type="entry name" value="STRESS RESPONSE PROTEIN NHAX"/>
    <property type="match status" value="1"/>
</dbReference>
<evidence type="ECO:0000313" key="4">
    <source>
        <dbReference type="Proteomes" id="UP000635606"/>
    </source>
</evidence>
<sequence length="265" mass="26259">MLVGYDGSPDGRRAVEWAAQEAGRGGGVLRVLLAYQVGIGARLLPDERADRVAVAQAAGLADFAVAAARMAAPGVEVHGTTVRGHATAALLDAAVLNRLVVVGHRGAGGFHGLRVGAVGLRVATHAPCPVAVVRGVDRPGGPVVVGADGSEAAPAAVALGFEQAAARRTRLVVARAGLHDPAGSGGPARELSPWLARYPEVPVSFALSAGSATDLLVGLADVASLVVVDGSGPDGTTGPRLGSTTQQLICSAGCPVLVARPAGVG</sequence>
<dbReference type="RefSeq" id="WP_239160637.1">
    <property type="nucleotide sequence ID" value="NZ_BOPH01000088.1"/>
</dbReference>
<proteinExistence type="inferred from homology"/>